<evidence type="ECO:0000313" key="4">
    <source>
        <dbReference type="Proteomes" id="UP000199707"/>
    </source>
</evidence>
<feature type="chain" id="PRO_5036307116" description="Secreted protein" evidence="1">
    <location>
        <begin position="26"/>
        <end position="166"/>
    </location>
</feature>
<keyword evidence="1" id="KW-0732">Signal</keyword>
<evidence type="ECO:0000313" key="5">
    <source>
        <dbReference type="Proteomes" id="UP000515498"/>
    </source>
</evidence>
<dbReference type="STRING" id="1502745.SAMN02799620_00201"/>
<dbReference type="EMBL" id="CP059894">
    <property type="protein sequence ID" value="QNJ91740.1"/>
    <property type="molecule type" value="Genomic_DNA"/>
</dbReference>
<evidence type="ECO:0000313" key="2">
    <source>
        <dbReference type="EMBL" id="QNJ91740.1"/>
    </source>
</evidence>
<proteinExistence type="predicted"/>
<reference evidence="2 5" key="3">
    <citation type="submission" date="2020-07" db="EMBL/GenBank/DDBJ databases">
        <title>Draft genome sequence of four isobutane-metabolizing strains capable of cometabolically degrading diverse ether contaminants.</title>
        <authorList>
            <person name="Chen W."/>
            <person name="Faulkner N."/>
            <person name="Smith C."/>
            <person name="Hyman M."/>
        </authorList>
    </citation>
    <scope>NUCLEOTIDE SEQUENCE [LARGE SCALE GENOMIC DNA]</scope>
    <source>
        <strain evidence="2 5">2A</strain>
    </source>
</reference>
<dbReference type="AlphaFoldDB" id="A0A1G4V4G3"/>
<dbReference type="Proteomes" id="UP000199707">
    <property type="component" value="Unassembled WGS sequence"/>
</dbReference>
<dbReference type="Proteomes" id="UP000515498">
    <property type="component" value="Chromosome"/>
</dbReference>
<organism evidence="3 4">
    <name type="scientific">Mycolicibacterium fluoranthenivorans</name>
    <dbReference type="NCBI Taxonomy" id="258505"/>
    <lineage>
        <taxon>Bacteria</taxon>
        <taxon>Bacillati</taxon>
        <taxon>Actinomycetota</taxon>
        <taxon>Actinomycetes</taxon>
        <taxon>Mycobacteriales</taxon>
        <taxon>Mycobacteriaceae</taxon>
        <taxon>Mycolicibacterium</taxon>
    </lineage>
</organism>
<gene>
    <name evidence="2" type="ORF">HZU40_26730</name>
    <name evidence="3" type="ORF">SAMN02799620_00201</name>
</gene>
<name>A0A1G4V4G3_9MYCO</name>
<feature type="signal peptide" evidence="1">
    <location>
        <begin position="1"/>
        <end position="25"/>
    </location>
</feature>
<evidence type="ECO:0008006" key="6">
    <source>
        <dbReference type="Google" id="ProtNLM"/>
    </source>
</evidence>
<accession>A0A1G4V4G3</accession>
<evidence type="ECO:0000313" key="3">
    <source>
        <dbReference type="EMBL" id="SCX01078.1"/>
    </source>
</evidence>
<reference evidence="3" key="1">
    <citation type="submission" date="2016-10" db="EMBL/GenBank/DDBJ databases">
        <authorList>
            <person name="de Groot N.N."/>
        </authorList>
    </citation>
    <scope>NUCLEOTIDE SEQUENCE [LARGE SCALE GENOMIC DNA]</scope>
    <source>
        <strain evidence="3">UNC267MFSha1.1M11</strain>
    </source>
</reference>
<dbReference type="KEGG" id="mflu:HZU40_26730"/>
<evidence type="ECO:0000256" key="1">
    <source>
        <dbReference type="SAM" id="SignalP"/>
    </source>
</evidence>
<sequence length="166" mass="18518">MRTNRLSIAAAGFALCLISAPDAHADFGFELNGPYEVTSNGDWAKTNEKYRDEVPVREIWTFSTSCADAHTCTGTVNSDAGWSAPVEFRTTRWILDRYHERWEPCPDGSFSPGRQRYQFQPADANGQIERLDVRTLMGYDRTIGISGACGINTPLVISIPLTLRKL</sequence>
<reference evidence="4" key="2">
    <citation type="submission" date="2016-10" db="EMBL/GenBank/DDBJ databases">
        <authorList>
            <person name="Varghese N."/>
            <person name="Submissions S."/>
        </authorList>
    </citation>
    <scope>NUCLEOTIDE SEQUENCE [LARGE SCALE GENOMIC DNA]</scope>
    <source>
        <strain evidence="4">UNC267MFSha1.1M11</strain>
    </source>
</reference>
<protein>
    <recommendedName>
        <fullName evidence="6">Secreted protein</fullName>
    </recommendedName>
</protein>
<dbReference type="RefSeq" id="WP_090353916.1">
    <property type="nucleotide sequence ID" value="NZ_CP059894.1"/>
</dbReference>
<dbReference type="EMBL" id="FMUB01000001">
    <property type="protein sequence ID" value="SCX01078.1"/>
    <property type="molecule type" value="Genomic_DNA"/>
</dbReference>